<evidence type="ECO:0000256" key="1">
    <source>
        <dbReference type="SAM" id="MobiDB-lite"/>
    </source>
</evidence>
<gene>
    <name evidence="2" type="ORF">C1H76_2535</name>
</gene>
<accession>A0A4V6DXH5</accession>
<sequence>MCGRGISHHSCGHIYFSYSRCVTAHLWPLKPCLDVTDMHFPAPEWCVACRKQRLEEVRALGINVEPASAIKEVKMDRRSGVKAVSGLAKGKGNAAKKGGKESMLAEMQAEEKP</sequence>
<comment type="caution">
    <text evidence="2">The sequence shown here is derived from an EMBL/GenBank/DDBJ whole genome shotgun (WGS) entry which is preliminary data.</text>
</comment>
<dbReference type="AlphaFoldDB" id="A0A4V6DXH5"/>
<evidence type="ECO:0000313" key="3">
    <source>
        <dbReference type="Proteomes" id="UP000308133"/>
    </source>
</evidence>
<dbReference type="EMBL" id="PTQR01000030">
    <property type="protein sequence ID" value="TKX25302.1"/>
    <property type="molecule type" value="Genomic_DNA"/>
</dbReference>
<organism evidence="2 3">
    <name type="scientific">Elsinoe australis</name>
    <dbReference type="NCBI Taxonomy" id="40998"/>
    <lineage>
        <taxon>Eukaryota</taxon>
        <taxon>Fungi</taxon>
        <taxon>Dikarya</taxon>
        <taxon>Ascomycota</taxon>
        <taxon>Pezizomycotina</taxon>
        <taxon>Dothideomycetes</taxon>
        <taxon>Dothideomycetidae</taxon>
        <taxon>Myriangiales</taxon>
        <taxon>Elsinoaceae</taxon>
        <taxon>Elsinoe</taxon>
    </lineage>
</organism>
<dbReference type="Proteomes" id="UP000308133">
    <property type="component" value="Unassembled WGS sequence"/>
</dbReference>
<proteinExistence type="predicted"/>
<feature type="region of interest" description="Disordered" evidence="1">
    <location>
        <begin position="90"/>
        <end position="113"/>
    </location>
</feature>
<evidence type="ECO:0000313" key="2">
    <source>
        <dbReference type="EMBL" id="TKX25302.1"/>
    </source>
</evidence>
<protein>
    <submittedName>
        <fullName evidence="2">Uncharacterized protein</fullName>
    </submittedName>
</protein>
<name>A0A4V6DXH5_9PEZI</name>
<reference evidence="2 3" key="1">
    <citation type="submission" date="2018-02" db="EMBL/GenBank/DDBJ databases">
        <title>Draft genome sequences of Elsinoe sp., causing black scab on jojoba.</title>
        <authorList>
            <person name="Stodart B."/>
            <person name="Jeffress S."/>
            <person name="Ash G."/>
            <person name="Arun Chinnappa K."/>
        </authorList>
    </citation>
    <scope>NUCLEOTIDE SEQUENCE [LARGE SCALE GENOMIC DNA]</scope>
    <source>
        <strain evidence="2 3">Hillstone_2</strain>
    </source>
</reference>